<organism evidence="1 2">
    <name type="scientific">Actinomadura syzygii</name>
    <dbReference type="NCBI Taxonomy" id="1427538"/>
    <lineage>
        <taxon>Bacteria</taxon>
        <taxon>Bacillati</taxon>
        <taxon>Actinomycetota</taxon>
        <taxon>Actinomycetes</taxon>
        <taxon>Streptosporangiales</taxon>
        <taxon>Thermomonosporaceae</taxon>
        <taxon>Actinomadura</taxon>
    </lineage>
</organism>
<evidence type="ECO:0000313" key="2">
    <source>
        <dbReference type="Proteomes" id="UP000322634"/>
    </source>
</evidence>
<dbReference type="RefSeq" id="WP_148355713.1">
    <property type="nucleotide sequence ID" value="NZ_JBHSBF010000001.1"/>
</dbReference>
<protein>
    <submittedName>
        <fullName evidence="1">Uncharacterized protein</fullName>
    </submittedName>
</protein>
<dbReference type="EMBL" id="VSFF01000018">
    <property type="protein sequence ID" value="TYC08080.1"/>
    <property type="molecule type" value="Genomic_DNA"/>
</dbReference>
<comment type="caution">
    <text evidence="1">The sequence shown here is derived from an EMBL/GenBank/DDBJ whole genome shotgun (WGS) entry which is preliminary data.</text>
</comment>
<dbReference type="Proteomes" id="UP000322634">
    <property type="component" value="Unassembled WGS sequence"/>
</dbReference>
<gene>
    <name evidence="1" type="ORF">FXF65_40140</name>
</gene>
<proteinExistence type="predicted"/>
<name>A0A5D0TRM9_9ACTN</name>
<dbReference type="AlphaFoldDB" id="A0A5D0TRM9"/>
<reference evidence="1 2" key="1">
    <citation type="submission" date="2019-08" db="EMBL/GenBank/DDBJ databases">
        <title>Actinomadura sp. nov. CYP1-5 isolated from mountain soil.</title>
        <authorList>
            <person name="Songsumanus A."/>
            <person name="Kuncharoen N."/>
            <person name="Kudo T."/>
            <person name="Yuki M."/>
            <person name="Igarashi Y."/>
            <person name="Tanasupawat S."/>
        </authorList>
    </citation>
    <scope>NUCLEOTIDE SEQUENCE [LARGE SCALE GENOMIC DNA]</scope>
    <source>
        <strain evidence="1 2">GKU157</strain>
    </source>
</reference>
<keyword evidence="2" id="KW-1185">Reference proteome</keyword>
<dbReference type="OrthoDB" id="3476385at2"/>
<sequence length="100" mass="10440">MQMVGAAFVEEHEPVTAAATALASTRCQSTGKSAVVINAKAKRTGELDDAGDQVIWSGGGGTETITVSESGDTIDIDGKQYPAMDEKEAMDGYKHMCGQN</sequence>
<evidence type="ECO:0000313" key="1">
    <source>
        <dbReference type="EMBL" id="TYC08080.1"/>
    </source>
</evidence>
<accession>A0A5D0TRM9</accession>